<dbReference type="AlphaFoldDB" id="A0A6L5XQ04"/>
<comment type="caution">
    <text evidence="3">The sequence shown here is derived from an EMBL/GenBank/DDBJ whole genome shotgun (WGS) entry which is preliminary data.</text>
</comment>
<name>A0A6L5XQ04_9BACT</name>
<proteinExistence type="predicted"/>
<evidence type="ECO:0000259" key="2">
    <source>
        <dbReference type="PROSITE" id="PS50943"/>
    </source>
</evidence>
<dbReference type="InterPro" id="IPR001387">
    <property type="entry name" value="Cro/C1-type_HTH"/>
</dbReference>
<dbReference type="CDD" id="cd00093">
    <property type="entry name" value="HTH_XRE"/>
    <property type="match status" value="1"/>
</dbReference>
<evidence type="ECO:0000313" key="3">
    <source>
        <dbReference type="EMBL" id="MSS29145.1"/>
    </source>
</evidence>
<dbReference type="RefSeq" id="WP_154513255.1">
    <property type="nucleotide sequence ID" value="NZ_VUMH01000024.1"/>
</dbReference>
<dbReference type="SMART" id="SM00530">
    <property type="entry name" value="HTH_XRE"/>
    <property type="match status" value="1"/>
</dbReference>
<gene>
    <name evidence="3" type="ORF">FYJ44_14180</name>
</gene>
<dbReference type="GO" id="GO:0003700">
    <property type="term" value="F:DNA-binding transcription factor activity"/>
    <property type="evidence" value="ECO:0007669"/>
    <property type="project" value="TreeGrafter"/>
</dbReference>
<keyword evidence="4" id="KW-1185">Reference proteome</keyword>
<sequence>MQEKDSLNWAMASVIYEARKAAGLTQVELADFSGLSKPYVSGLERGNINASVFALVRVAEVLKVSPAELMARVEREIAKGPAKPQKETGRPKG</sequence>
<keyword evidence="1" id="KW-0238">DNA-binding</keyword>
<dbReference type="Proteomes" id="UP000477488">
    <property type="component" value="Unassembled WGS sequence"/>
</dbReference>
<dbReference type="Gene3D" id="1.10.260.40">
    <property type="entry name" value="lambda repressor-like DNA-binding domains"/>
    <property type="match status" value="1"/>
</dbReference>
<feature type="domain" description="HTH cro/C1-type" evidence="2">
    <location>
        <begin position="15"/>
        <end position="69"/>
    </location>
</feature>
<evidence type="ECO:0000256" key="1">
    <source>
        <dbReference type="ARBA" id="ARBA00023125"/>
    </source>
</evidence>
<dbReference type="SUPFAM" id="SSF47413">
    <property type="entry name" value="lambda repressor-like DNA-binding domains"/>
    <property type="match status" value="1"/>
</dbReference>
<dbReference type="EMBL" id="VUMH01000024">
    <property type="protein sequence ID" value="MSS29145.1"/>
    <property type="molecule type" value="Genomic_DNA"/>
</dbReference>
<dbReference type="GO" id="GO:0003677">
    <property type="term" value="F:DNA binding"/>
    <property type="evidence" value="ECO:0007669"/>
    <property type="project" value="UniProtKB-KW"/>
</dbReference>
<reference evidence="3 4" key="1">
    <citation type="submission" date="2019-09" db="EMBL/GenBank/DDBJ databases">
        <title>In-depth cultivation of the pig gut microbiome towards novel bacterial diversity and tailored functional studies.</title>
        <authorList>
            <person name="Wylensek D."/>
            <person name="Hitch T.C.A."/>
            <person name="Clavel T."/>
        </authorList>
    </citation>
    <scope>NUCLEOTIDE SEQUENCE [LARGE SCALE GENOMIC DNA]</scope>
    <source>
        <strain evidence="3 4">PG-178-WT-4</strain>
    </source>
</reference>
<dbReference type="InterPro" id="IPR010982">
    <property type="entry name" value="Lambda_DNA-bd_dom_sf"/>
</dbReference>
<organism evidence="3 4">
    <name type="scientific">Desulfovibrio porci</name>
    <dbReference type="NCBI Taxonomy" id="2605782"/>
    <lineage>
        <taxon>Bacteria</taxon>
        <taxon>Pseudomonadati</taxon>
        <taxon>Thermodesulfobacteriota</taxon>
        <taxon>Desulfovibrionia</taxon>
        <taxon>Desulfovibrionales</taxon>
        <taxon>Desulfovibrionaceae</taxon>
        <taxon>Desulfovibrio</taxon>
    </lineage>
</organism>
<dbReference type="InterPro" id="IPR050807">
    <property type="entry name" value="TransReg_Diox_bact_type"/>
</dbReference>
<dbReference type="Pfam" id="PF01381">
    <property type="entry name" value="HTH_3"/>
    <property type="match status" value="1"/>
</dbReference>
<dbReference type="PANTHER" id="PTHR46797">
    <property type="entry name" value="HTH-TYPE TRANSCRIPTIONAL REGULATOR"/>
    <property type="match status" value="1"/>
</dbReference>
<dbReference type="GO" id="GO:0005829">
    <property type="term" value="C:cytosol"/>
    <property type="evidence" value="ECO:0007669"/>
    <property type="project" value="TreeGrafter"/>
</dbReference>
<evidence type="ECO:0000313" key="4">
    <source>
        <dbReference type="Proteomes" id="UP000477488"/>
    </source>
</evidence>
<dbReference type="PANTHER" id="PTHR46797:SF1">
    <property type="entry name" value="METHYLPHOSPHONATE SYNTHASE"/>
    <property type="match status" value="1"/>
</dbReference>
<accession>A0A6L5XQ04</accession>
<dbReference type="PROSITE" id="PS50943">
    <property type="entry name" value="HTH_CROC1"/>
    <property type="match status" value="1"/>
</dbReference>
<protein>
    <submittedName>
        <fullName evidence="3">Helix-turn-helix transcriptional regulator</fullName>
    </submittedName>
</protein>